<dbReference type="EMBL" id="JANJYJ010000006">
    <property type="protein sequence ID" value="KAK3204836.1"/>
    <property type="molecule type" value="Genomic_DNA"/>
</dbReference>
<dbReference type="AlphaFoldDB" id="A0AAE0E2H1"/>
<sequence length="326" mass="38449">MSAWLDLQMAKFEQTLEAILREFFSRFTGSLRDWYQALGEYRQLQFVRSQSTSHAMGIVFREFLGDPDKFYKQARQEFFDMRCCSLKKKDIEYHYKRMSGRYHILGGINDQSLKHVYVNSPPTELQDELQRRIDTPGRPFNDITLGRIHMFTLGALDKLYATQKIFSKMLREGKRYEGQCKQPSLHIKCKDKEQCFCKPKKKHHFLPFKSRSDEDSTDYNFSPAYSSYQAVSTESTSGPQVPIQILLEKFSKPIDVIAYFDTGSHTTMMNPNILPPDSWKPYTRYFKAADELEEFLLNVLERMLESRQRKDFVDKTPEGRMRIELH</sequence>
<keyword evidence="2" id="KW-1185">Reference proteome</keyword>
<dbReference type="InterPro" id="IPR053098">
    <property type="entry name" value="Petuviruses_polyprotein"/>
</dbReference>
<gene>
    <name evidence="1" type="ORF">Dsin_018882</name>
</gene>
<protein>
    <submittedName>
        <fullName evidence="1">Uncharacterized protein</fullName>
    </submittedName>
</protein>
<evidence type="ECO:0000313" key="1">
    <source>
        <dbReference type="EMBL" id="KAK3204836.1"/>
    </source>
</evidence>
<proteinExistence type="predicted"/>
<evidence type="ECO:0000313" key="2">
    <source>
        <dbReference type="Proteomes" id="UP001281410"/>
    </source>
</evidence>
<dbReference type="Proteomes" id="UP001281410">
    <property type="component" value="Unassembled WGS sequence"/>
</dbReference>
<dbReference type="PANTHER" id="PTHR48435:SF1">
    <property type="entry name" value="POLYPROTEIN"/>
    <property type="match status" value="1"/>
</dbReference>
<accession>A0AAE0E2H1</accession>
<dbReference type="PANTHER" id="PTHR48435">
    <property type="entry name" value="POLYPROTEIN"/>
    <property type="match status" value="1"/>
</dbReference>
<name>A0AAE0E2H1_9ROSI</name>
<comment type="caution">
    <text evidence="1">The sequence shown here is derived from an EMBL/GenBank/DDBJ whole genome shotgun (WGS) entry which is preliminary data.</text>
</comment>
<reference evidence="1" key="1">
    <citation type="journal article" date="2023" name="Plant J.">
        <title>Genome sequences and population genomics provide insights into the demographic history, inbreeding, and mutation load of two 'living fossil' tree species of Dipteronia.</title>
        <authorList>
            <person name="Feng Y."/>
            <person name="Comes H.P."/>
            <person name="Chen J."/>
            <person name="Zhu S."/>
            <person name="Lu R."/>
            <person name="Zhang X."/>
            <person name="Li P."/>
            <person name="Qiu J."/>
            <person name="Olsen K.M."/>
            <person name="Qiu Y."/>
        </authorList>
    </citation>
    <scope>NUCLEOTIDE SEQUENCE</scope>
    <source>
        <strain evidence="1">NBL</strain>
    </source>
</reference>
<organism evidence="1 2">
    <name type="scientific">Dipteronia sinensis</name>
    <dbReference type="NCBI Taxonomy" id="43782"/>
    <lineage>
        <taxon>Eukaryota</taxon>
        <taxon>Viridiplantae</taxon>
        <taxon>Streptophyta</taxon>
        <taxon>Embryophyta</taxon>
        <taxon>Tracheophyta</taxon>
        <taxon>Spermatophyta</taxon>
        <taxon>Magnoliopsida</taxon>
        <taxon>eudicotyledons</taxon>
        <taxon>Gunneridae</taxon>
        <taxon>Pentapetalae</taxon>
        <taxon>rosids</taxon>
        <taxon>malvids</taxon>
        <taxon>Sapindales</taxon>
        <taxon>Sapindaceae</taxon>
        <taxon>Hippocastanoideae</taxon>
        <taxon>Acereae</taxon>
        <taxon>Dipteronia</taxon>
    </lineage>
</organism>